<keyword evidence="4 7" id="KW-0010">Activator</keyword>
<evidence type="ECO:0000313" key="9">
    <source>
        <dbReference type="EMBL" id="KAK0064950.1"/>
    </source>
</evidence>
<dbReference type="GO" id="GO:0000978">
    <property type="term" value="F:RNA polymerase II cis-regulatory region sequence-specific DNA binding"/>
    <property type="evidence" value="ECO:0007669"/>
    <property type="project" value="TreeGrafter"/>
</dbReference>
<comment type="subunit">
    <text evidence="7">Component of the Mediator complex.</text>
</comment>
<comment type="caution">
    <text evidence="9">The sequence shown here is derived from an EMBL/GenBank/DDBJ whole genome shotgun (WGS) entry which is preliminary data.</text>
</comment>
<keyword evidence="10" id="KW-1185">Reference proteome</keyword>
<dbReference type="PANTHER" id="PTHR13074">
    <property type="entry name" value="MEDIATOR OF RNA POLYMERASE II TRANSCRIPTION SUBUNIT 8"/>
    <property type="match status" value="1"/>
</dbReference>
<dbReference type="GO" id="GO:0016592">
    <property type="term" value="C:mediator complex"/>
    <property type="evidence" value="ECO:0007669"/>
    <property type="project" value="InterPro"/>
</dbReference>
<organism evidence="9 10">
    <name type="scientific">Biomphalaria pfeifferi</name>
    <name type="common">Bloodfluke planorb</name>
    <name type="synonym">Freshwater snail</name>
    <dbReference type="NCBI Taxonomy" id="112525"/>
    <lineage>
        <taxon>Eukaryota</taxon>
        <taxon>Metazoa</taxon>
        <taxon>Spiralia</taxon>
        <taxon>Lophotrochozoa</taxon>
        <taxon>Mollusca</taxon>
        <taxon>Gastropoda</taxon>
        <taxon>Heterobranchia</taxon>
        <taxon>Euthyneura</taxon>
        <taxon>Panpulmonata</taxon>
        <taxon>Hygrophila</taxon>
        <taxon>Lymnaeoidea</taxon>
        <taxon>Planorbidae</taxon>
        <taxon>Biomphalaria</taxon>
    </lineage>
</organism>
<comment type="similarity">
    <text evidence="2 7">Belongs to the Mediator complex subunit 8 family.</text>
</comment>
<proteinExistence type="inferred from homology"/>
<evidence type="ECO:0000313" key="10">
    <source>
        <dbReference type="Proteomes" id="UP001233172"/>
    </source>
</evidence>
<gene>
    <name evidence="7" type="primary">MED8</name>
    <name evidence="9" type="ORF">Bpfe_005508</name>
</gene>
<reference evidence="9" key="1">
    <citation type="journal article" date="2023" name="PLoS Negl. Trop. Dis.">
        <title>A genome sequence for Biomphalaria pfeifferi, the major vector snail for the human-infecting parasite Schistosoma mansoni.</title>
        <authorList>
            <person name="Bu L."/>
            <person name="Lu L."/>
            <person name="Laidemitt M.R."/>
            <person name="Zhang S.M."/>
            <person name="Mutuku M."/>
            <person name="Mkoji G."/>
            <person name="Steinauer M."/>
            <person name="Loker E.S."/>
        </authorList>
    </citation>
    <scope>NUCLEOTIDE SEQUENCE</scope>
    <source>
        <strain evidence="9">KasaAsao</strain>
    </source>
</reference>
<dbReference type="Pfam" id="PF10232">
    <property type="entry name" value="Med8"/>
    <property type="match status" value="1"/>
</dbReference>
<dbReference type="EMBL" id="JASAOG010000015">
    <property type="protein sequence ID" value="KAK0064950.1"/>
    <property type="molecule type" value="Genomic_DNA"/>
</dbReference>
<keyword evidence="3 7" id="KW-0805">Transcription regulation</keyword>
<evidence type="ECO:0000256" key="2">
    <source>
        <dbReference type="ARBA" id="ARBA00005716"/>
    </source>
</evidence>
<feature type="compositionally biased region" description="Polar residues" evidence="8">
    <location>
        <begin position="185"/>
        <end position="203"/>
    </location>
</feature>
<protein>
    <recommendedName>
        <fullName evidence="7">Mediator of RNA polymerase II transcription subunit 8</fullName>
    </recommendedName>
    <alternativeName>
        <fullName evidence="7">Mediator complex subunit 8</fullName>
    </alternativeName>
</protein>
<feature type="compositionally biased region" description="Low complexity" evidence="8">
    <location>
        <begin position="219"/>
        <end position="246"/>
    </location>
</feature>
<dbReference type="AlphaFoldDB" id="A0AAD8C3S4"/>
<accession>A0AAD8C3S4</accession>
<name>A0AAD8C3S4_BIOPF</name>
<sequence length="271" mass="30675">IKIDFNKLSPQTKKMQAPQSKEEKQLETSLDDLLQRVRELKQGISSFIYKLENDYQNISWPNMMEHFGVLSSGLSTTKRLLKAEKMPLLRNYVLFPILLSPDRDPHLEKLTEGRVLAFNHEVVPDYLRTKPEPEVEEKVQLLSVKASSITPEVAQKQLTALNKITSNILDIINASSDEWDKDSNQKNVVPSTSSPQDTLTLISAITKGSKLRRPDPTSMQQCPPMGPTQQQQMQQQQQLQPQKPMPVVGRVPSTIKTNIKAAATSHPYQRP</sequence>
<comment type="function">
    <text evidence="7">Component of the Mediator complex, a coactivator involved in the regulated transcription of nearly all RNA polymerase II-dependent genes. Mediator functions as a bridge to convey information from gene-specific regulatory proteins to the basal RNA polymerase II transcription machinery. Mediator is recruited to promoters by direct interactions with regulatory proteins and serves as a scaffold for the assembly of a functional preinitiation complex with RNA polymerase II and the general transcription factors.</text>
</comment>
<evidence type="ECO:0000256" key="8">
    <source>
        <dbReference type="SAM" id="MobiDB-lite"/>
    </source>
</evidence>
<evidence type="ECO:0000256" key="5">
    <source>
        <dbReference type="ARBA" id="ARBA00023163"/>
    </source>
</evidence>
<dbReference type="PANTHER" id="PTHR13074:SF9">
    <property type="entry name" value="MEDIATOR OF RNA POLYMERASE II TRANSCRIPTION SUBUNIT 8"/>
    <property type="match status" value="1"/>
</dbReference>
<comment type="subcellular location">
    <subcellularLocation>
        <location evidence="1 7">Nucleus</location>
    </subcellularLocation>
</comment>
<evidence type="ECO:0000256" key="3">
    <source>
        <dbReference type="ARBA" id="ARBA00023015"/>
    </source>
</evidence>
<dbReference type="InterPro" id="IPR019364">
    <property type="entry name" value="Mediatior_Med8_fun/met"/>
</dbReference>
<dbReference type="GO" id="GO:0003712">
    <property type="term" value="F:transcription coregulator activity"/>
    <property type="evidence" value="ECO:0007669"/>
    <property type="project" value="InterPro"/>
</dbReference>
<reference evidence="9" key="2">
    <citation type="submission" date="2023-04" db="EMBL/GenBank/DDBJ databases">
        <authorList>
            <person name="Bu L."/>
            <person name="Lu L."/>
            <person name="Laidemitt M.R."/>
            <person name="Zhang S.M."/>
            <person name="Mutuku M."/>
            <person name="Mkoji G."/>
            <person name="Steinauer M."/>
            <person name="Loker E.S."/>
        </authorList>
    </citation>
    <scope>NUCLEOTIDE SEQUENCE</scope>
    <source>
        <strain evidence="9">KasaAsao</strain>
        <tissue evidence="9">Whole Snail</tissue>
    </source>
</reference>
<evidence type="ECO:0000256" key="6">
    <source>
        <dbReference type="ARBA" id="ARBA00023242"/>
    </source>
</evidence>
<keyword evidence="6 7" id="KW-0539">Nucleus</keyword>
<evidence type="ECO:0000256" key="1">
    <source>
        <dbReference type="ARBA" id="ARBA00004123"/>
    </source>
</evidence>
<dbReference type="GO" id="GO:0006357">
    <property type="term" value="P:regulation of transcription by RNA polymerase II"/>
    <property type="evidence" value="ECO:0007669"/>
    <property type="project" value="InterPro"/>
</dbReference>
<evidence type="ECO:0000256" key="4">
    <source>
        <dbReference type="ARBA" id="ARBA00023159"/>
    </source>
</evidence>
<evidence type="ECO:0000256" key="7">
    <source>
        <dbReference type="RuleBase" id="RU364144"/>
    </source>
</evidence>
<keyword evidence="5 7" id="KW-0804">Transcription</keyword>
<dbReference type="GO" id="GO:0070847">
    <property type="term" value="C:core mediator complex"/>
    <property type="evidence" value="ECO:0007669"/>
    <property type="project" value="TreeGrafter"/>
</dbReference>
<dbReference type="Proteomes" id="UP001233172">
    <property type="component" value="Unassembled WGS sequence"/>
</dbReference>
<feature type="non-terminal residue" evidence="9">
    <location>
        <position position="1"/>
    </location>
</feature>
<feature type="region of interest" description="Disordered" evidence="8">
    <location>
        <begin position="179"/>
        <end position="271"/>
    </location>
</feature>